<organism evidence="1 2">
    <name type="scientific">Deinococcus aetherius</name>
    <dbReference type="NCBI Taxonomy" id="200252"/>
    <lineage>
        <taxon>Bacteria</taxon>
        <taxon>Thermotogati</taxon>
        <taxon>Deinococcota</taxon>
        <taxon>Deinococci</taxon>
        <taxon>Deinococcales</taxon>
        <taxon>Deinococcaceae</taxon>
        <taxon>Deinococcus</taxon>
    </lineage>
</organism>
<keyword evidence="2" id="KW-1185">Reference proteome</keyword>
<geneLocation type="plasmid" evidence="1 2">
    <name>pDAETH-2</name>
</geneLocation>
<keyword evidence="1" id="KW-0614">Plasmid</keyword>
<name>A0ABM8AK97_9DEIO</name>
<evidence type="ECO:0000313" key="2">
    <source>
        <dbReference type="Proteomes" id="UP001064971"/>
    </source>
</evidence>
<proteinExistence type="predicted"/>
<reference evidence="1" key="1">
    <citation type="submission" date="2022-07" db="EMBL/GenBank/DDBJ databases">
        <title>Complete Genome Sequence of the Radioresistant Bacterium Deinococcus aetherius ST0316, Isolated from the Air Dust collected in Lower Stratosphere above Japan.</title>
        <authorList>
            <person name="Satoh K."/>
            <person name="Hagiwara K."/>
            <person name="Katsumata K."/>
            <person name="Kubo A."/>
            <person name="Yokobori S."/>
            <person name="Yamagishi A."/>
            <person name="Oono Y."/>
            <person name="Narumi I."/>
        </authorList>
    </citation>
    <scope>NUCLEOTIDE SEQUENCE</scope>
    <source>
        <strain evidence="1">ST0316</strain>
        <plasmid evidence="1">pDAETH-2</plasmid>
    </source>
</reference>
<dbReference type="Proteomes" id="UP001064971">
    <property type="component" value="Plasmid pDAETH-2"/>
</dbReference>
<dbReference type="EMBL" id="AP026562">
    <property type="protein sequence ID" value="BDP44253.1"/>
    <property type="molecule type" value="Genomic_DNA"/>
</dbReference>
<evidence type="ECO:0000313" key="1">
    <source>
        <dbReference type="EMBL" id="BDP44253.1"/>
    </source>
</evidence>
<accession>A0ABM8AK97</accession>
<sequence>MQKIDGLSGVEIDHHCAVPDALAQREIVDPHRDASLDRLWLTVPQDGQEPITAGGNVAAL</sequence>
<protein>
    <submittedName>
        <fullName evidence="1">Uncharacterized protein</fullName>
    </submittedName>
</protein>
<gene>
    <name evidence="1" type="ORF">DAETH_42220</name>
</gene>